<keyword evidence="2" id="KW-0732">Signal</keyword>
<reference evidence="4" key="1">
    <citation type="journal article" date="2019" name="Int. J. Syst. Evol. Microbiol.">
        <title>The Global Catalogue of Microorganisms (GCM) 10K type strain sequencing project: providing services to taxonomists for standard genome sequencing and annotation.</title>
        <authorList>
            <consortium name="The Broad Institute Genomics Platform"/>
            <consortium name="The Broad Institute Genome Sequencing Center for Infectious Disease"/>
            <person name="Wu L."/>
            <person name="Ma J."/>
        </authorList>
    </citation>
    <scope>NUCLEOTIDE SEQUENCE [LARGE SCALE GENOMIC DNA]</scope>
    <source>
        <strain evidence="4">NBRC 108565</strain>
    </source>
</reference>
<evidence type="ECO:0000313" key="3">
    <source>
        <dbReference type="EMBL" id="BDZ42273.1"/>
    </source>
</evidence>
<dbReference type="Proteomes" id="UP001321475">
    <property type="component" value="Chromosome"/>
</dbReference>
<dbReference type="CDD" id="cd14748">
    <property type="entry name" value="PBP2_UgpB"/>
    <property type="match status" value="1"/>
</dbReference>
<sequence length="442" mass="47576">MRFGSSKKTQLHARAIVVALAATASLAACSSGSSEGATTLDESEDVTITFWTGQADEAQTILEGLAADFEAENPNVTIDISSGAPSTDDLLQKLSASFAGGTYPDISYAYGSWASELADSGRTLDITDQVAEPDVKWDEFSEAARQTAQPTGEATIGFPAVVDNLALMYNKTVFDAAGVDYPTNDWTWDDFRKAAKELTDPSTNTYGYAYSVSGTEETTWQFWPHLWQNGGEILSEDGKTATFDSQSGVDALTFLQGMAVDDKSVYLDQTDTKFGELFASDRVGMMTSGPWQLYDLGVAGTDYGVVQLPGTDGDHQTVSGPDIWTLFDHKDANRSYWAFEFAEWLTAAEQDLKWNVAYGNLPLRSSEIDTPEFKEQVEALPGLDIMAANGENAKKARPTVSGYVNLSEAIGGAISEVLQGQGDPQTALTDAADKADEDLADN</sequence>
<dbReference type="Pfam" id="PF13416">
    <property type="entry name" value="SBP_bac_8"/>
    <property type="match status" value="1"/>
</dbReference>
<accession>A0ABM8G2N8</accession>
<feature type="signal peptide" evidence="2">
    <location>
        <begin position="1"/>
        <end position="27"/>
    </location>
</feature>
<dbReference type="SUPFAM" id="SSF53850">
    <property type="entry name" value="Periplasmic binding protein-like II"/>
    <property type="match status" value="1"/>
</dbReference>
<feature type="chain" id="PRO_5045074970" evidence="2">
    <location>
        <begin position="28"/>
        <end position="442"/>
    </location>
</feature>
<organism evidence="3 4">
    <name type="scientific">Paraoerskovia sediminicola</name>
    <dbReference type="NCBI Taxonomy" id="1138587"/>
    <lineage>
        <taxon>Bacteria</taxon>
        <taxon>Bacillati</taxon>
        <taxon>Actinomycetota</taxon>
        <taxon>Actinomycetes</taxon>
        <taxon>Micrococcales</taxon>
        <taxon>Cellulomonadaceae</taxon>
        <taxon>Paraoerskovia</taxon>
    </lineage>
</organism>
<proteinExistence type="predicted"/>
<dbReference type="PROSITE" id="PS51257">
    <property type="entry name" value="PROKAR_LIPOPROTEIN"/>
    <property type="match status" value="1"/>
</dbReference>
<dbReference type="Gene3D" id="3.40.190.10">
    <property type="entry name" value="Periplasmic binding protein-like II"/>
    <property type="match status" value="1"/>
</dbReference>
<protein>
    <submittedName>
        <fullName evidence="3">ABC transporter substrate-binding protein</fullName>
    </submittedName>
</protein>
<dbReference type="PANTHER" id="PTHR43649">
    <property type="entry name" value="ARABINOSE-BINDING PROTEIN-RELATED"/>
    <property type="match status" value="1"/>
</dbReference>
<dbReference type="PANTHER" id="PTHR43649:SF30">
    <property type="entry name" value="ABC TRANSPORTER SUBSTRATE-BINDING PROTEIN"/>
    <property type="match status" value="1"/>
</dbReference>
<feature type="region of interest" description="Disordered" evidence="1">
    <location>
        <begin position="420"/>
        <end position="442"/>
    </location>
</feature>
<evidence type="ECO:0000256" key="1">
    <source>
        <dbReference type="SAM" id="MobiDB-lite"/>
    </source>
</evidence>
<dbReference type="EMBL" id="AP027729">
    <property type="protein sequence ID" value="BDZ42273.1"/>
    <property type="molecule type" value="Genomic_DNA"/>
</dbReference>
<evidence type="ECO:0000256" key="2">
    <source>
        <dbReference type="SAM" id="SignalP"/>
    </source>
</evidence>
<dbReference type="InterPro" id="IPR050490">
    <property type="entry name" value="Bact_solute-bd_prot1"/>
</dbReference>
<name>A0ABM8G2N8_9CELL</name>
<keyword evidence="4" id="KW-1185">Reference proteome</keyword>
<dbReference type="InterPro" id="IPR006059">
    <property type="entry name" value="SBP"/>
</dbReference>
<gene>
    <name evidence="3" type="ORF">GCM10025865_15720</name>
</gene>
<evidence type="ECO:0000313" key="4">
    <source>
        <dbReference type="Proteomes" id="UP001321475"/>
    </source>
</evidence>
<dbReference type="RefSeq" id="WP_286219264.1">
    <property type="nucleotide sequence ID" value="NZ_AP027729.1"/>
</dbReference>